<dbReference type="InterPro" id="IPR035940">
    <property type="entry name" value="CAP_sf"/>
</dbReference>
<evidence type="ECO:0000313" key="4">
    <source>
        <dbReference type="Proteomes" id="UP000274756"/>
    </source>
</evidence>
<sequence>MSDTPRGACNMVQIGCGETVAIFENRMSQGPISCPGLQPRDRISFLLEETVRQSKGFDSTDKLHINFKNWSCNLEKMAITATKRCLIRTYTINKGLRQSVYARLSYYGPGSSASLISLSARIEDWIATTEFACAKKKCRHKSHKTDLTFCFYKLKQKSKEKETPQNVTKISVFDKIFSDQTPHFNSFDTTLPVKSYSTLSVKSSKPLQVLMTKARGITQMETVVSAYQPIMTEEDSTYKPTTMEAVSELSHETTILATDIMQLSTGCAKSNITTKVQKRVLARHKTYSATLAYVIAKMRGNLPEKTRELKWNCSLANSAQLWANECVWSHSESAFENKIGESLMNFWINDTSLPDSILMDATDAWWSNVVHKDYAGESSKNFVQNFDFFIQMTNLIATDMGCGMALCPVGGYHEKIQLVVCQYYPLDSSLAEKIRKFLTENRVRFLELAREYS</sequence>
<dbReference type="Proteomes" id="UP000038040">
    <property type="component" value="Unplaced"/>
</dbReference>
<dbReference type="InterPro" id="IPR001283">
    <property type="entry name" value="CRISP-related"/>
</dbReference>
<proteinExistence type="predicted"/>
<reference evidence="2 4" key="2">
    <citation type="submission" date="2018-11" db="EMBL/GenBank/DDBJ databases">
        <authorList>
            <consortium name="Pathogen Informatics"/>
        </authorList>
    </citation>
    <scope>NUCLEOTIDE SEQUENCE [LARGE SCALE GENOMIC DNA]</scope>
</reference>
<dbReference type="CDD" id="cd05380">
    <property type="entry name" value="CAP_euk"/>
    <property type="match status" value="1"/>
</dbReference>
<dbReference type="AlphaFoldDB" id="A0A0N4UQM9"/>
<organism evidence="3 5">
    <name type="scientific">Dracunculus medinensis</name>
    <name type="common">Guinea worm</name>
    <dbReference type="NCBI Taxonomy" id="318479"/>
    <lineage>
        <taxon>Eukaryota</taxon>
        <taxon>Metazoa</taxon>
        <taxon>Ecdysozoa</taxon>
        <taxon>Nematoda</taxon>
        <taxon>Chromadorea</taxon>
        <taxon>Rhabditida</taxon>
        <taxon>Spirurina</taxon>
        <taxon>Dracunculoidea</taxon>
        <taxon>Dracunculidae</taxon>
        <taxon>Dracunculus</taxon>
    </lineage>
</organism>
<feature type="domain" description="SCP" evidence="1">
    <location>
        <begin position="275"/>
        <end position="431"/>
    </location>
</feature>
<dbReference type="Gene3D" id="3.40.33.10">
    <property type="entry name" value="CAP"/>
    <property type="match status" value="1"/>
</dbReference>
<dbReference type="SUPFAM" id="SSF55797">
    <property type="entry name" value="PR-1-like"/>
    <property type="match status" value="1"/>
</dbReference>
<reference evidence="5" key="1">
    <citation type="submission" date="2017-02" db="UniProtKB">
        <authorList>
            <consortium name="WormBaseParasite"/>
        </authorList>
    </citation>
    <scope>IDENTIFICATION</scope>
</reference>
<dbReference type="InterPro" id="IPR014044">
    <property type="entry name" value="CAP_dom"/>
</dbReference>
<dbReference type="PANTHER" id="PTHR10334">
    <property type="entry name" value="CYSTEINE-RICH SECRETORY PROTEIN-RELATED"/>
    <property type="match status" value="1"/>
</dbReference>
<dbReference type="SMART" id="SM00198">
    <property type="entry name" value="SCP"/>
    <property type="match status" value="1"/>
</dbReference>
<protein>
    <submittedName>
        <fullName evidence="5">SCP domain-containing protein</fullName>
    </submittedName>
</protein>
<evidence type="ECO:0000313" key="5">
    <source>
        <dbReference type="WBParaSite" id="DME_0001032301-mRNA-1"/>
    </source>
</evidence>
<dbReference type="Pfam" id="PF00188">
    <property type="entry name" value="CAP"/>
    <property type="match status" value="1"/>
</dbReference>
<keyword evidence="4" id="KW-1185">Reference proteome</keyword>
<gene>
    <name evidence="2" type="ORF">DME_LOCUS3818</name>
</gene>
<dbReference type="EMBL" id="UYYG01000192">
    <property type="protein sequence ID" value="VDN53845.1"/>
    <property type="molecule type" value="Genomic_DNA"/>
</dbReference>
<name>A0A0N4UQM9_DRAME</name>
<evidence type="ECO:0000313" key="3">
    <source>
        <dbReference type="Proteomes" id="UP000038040"/>
    </source>
</evidence>
<dbReference type="STRING" id="318479.A0A0N4UQM9"/>
<evidence type="ECO:0000313" key="2">
    <source>
        <dbReference type="EMBL" id="VDN53845.1"/>
    </source>
</evidence>
<dbReference type="Proteomes" id="UP000274756">
    <property type="component" value="Unassembled WGS sequence"/>
</dbReference>
<dbReference type="OrthoDB" id="737510at2759"/>
<dbReference type="WBParaSite" id="DME_0001032301-mRNA-1">
    <property type="protein sequence ID" value="DME_0001032301-mRNA-1"/>
    <property type="gene ID" value="DME_0001032301"/>
</dbReference>
<accession>A0A0N4UQM9</accession>
<evidence type="ECO:0000259" key="1">
    <source>
        <dbReference type="SMART" id="SM00198"/>
    </source>
</evidence>